<name>A0AAD8Y938_9STRA</name>
<comment type="caution">
    <text evidence="2">The sequence shown here is derived from an EMBL/GenBank/DDBJ whole genome shotgun (WGS) entry which is preliminary data.</text>
</comment>
<sequence length="487" mass="55589">MSSYNRFYCPSSNGDESDDGEPNQSSYYNFMEYDDDFSDSGSCSEESYSSDQSRCYNVDGLSDEDDASYPSSESSDAPPMKRSHEKEVTFHNQEVSSNIEGHDCDVDLSPDLYSTGLDDELSFSLTLESSELSDLDDELSVASNLQSTEQIIVARKSSCPHHMKDADFDTTLQSTIEPPKKFNMSPSNILFVGLLYVGFNANRQMKSGLDRNMRRFLTFFGVGPKTIQALFADLTDKNPALMFKDLMMTLNWFKLYDPEPVLEGRWDCCSEYIGPKLKEIGRMIQALLPEKIKFEYSDDDVIVMSLDTVNYTIQEPRKTPSTKWFDPKSHSAGLVSLFSPQKYEHGLSLTKPKQVWLRGPQPAAHDDITFFRGGKKDEKKEDWDKSALYFKIPHGKRAIADNGYKGEPDKILTTKDEHSSQMKKWIGRVKARQESLHTRLKSFQILKYRFRHGKSTELRLKLHQMAVECVCVIVQFDFENGHPPMDV</sequence>
<evidence type="ECO:0000256" key="1">
    <source>
        <dbReference type="SAM" id="MobiDB-lite"/>
    </source>
</evidence>
<proteinExistence type="predicted"/>
<accession>A0AAD8Y938</accession>
<keyword evidence="3" id="KW-1185">Reference proteome</keyword>
<protein>
    <submittedName>
        <fullName evidence="2">Uncharacterized protein</fullName>
    </submittedName>
</protein>
<evidence type="ECO:0000313" key="2">
    <source>
        <dbReference type="EMBL" id="KAK1741232.1"/>
    </source>
</evidence>
<feature type="region of interest" description="Disordered" evidence="1">
    <location>
        <begin position="1"/>
        <end position="88"/>
    </location>
</feature>
<reference evidence="2" key="1">
    <citation type="submission" date="2023-06" db="EMBL/GenBank/DDBJ databases">
        <title>Survivors Of The Sea: Transcriptome response of Skeletonema marinoi to long-term dormancy.</title>
        <authorList>
            <person name="Pinder M.I.M."/>
            <person name="Kourtchenko O."/>
            <person name="Robertson E.K."/>
            <person name="Larsson T."/>
            <person name="Maumus F."/>
            <person name="Osuna-Cruz C.M."/>
            <person name="Vancaester E."/>
            <person name="Stenow R."/>
            <person name="Vandepoele K."/>
            <person name="Ploug H."/>
            <person name="Bruchert V."/>
            <person name="Godhe A."/>
            <person name="Topel M."/>
        </authorList>
    </citation>
    <scope>NUCLEOTIDE SEQUENCE</scope>
    <source>
        <strain evidence="2">R05AC</strain>
    </source>
</reference>
<feature type="compositionally biased region" description="Low complexity" evidence="1">
    <location>
        <begin position="39"/>
        <end position="53"/>
    </location>
</feature>
<dbReference type="AlphaFoldDB" id="A0AAD8Y938"/>
<gene>
    <name evidence="2" type="ORF">QTG54_007710</name>
</gene>
<feature type="compositionally biased region" description="Polar residues" evidence="1">
    <location>
        <begin position="1"/>
        <end position="14"/>
    </location>
</feature>
<dbReference type="Proteomes" id="UP001224775">
    <property type="component" value="Unassembled WGS sequence"/>
</dbReference>
<dbReference type="EMBL" id="JATAAI010000013">
    <property type="protein sequence ID" value="KAK1741232.1"/>
    <property type="molecule type" value="Genomic_DNA"/>
</dbReference>
<evidence type="ECO:0000313" key="3">
    <source>
        <dbReference type="Proteomes" id="UP001224775"/>
    </source>
</evidence>
<organism evidence="2 3">
    <name type="scientific">Skeletonema marinoi</name>
    <dbReference type="NCBI Taxonomy" id="267567"/>
    <lineage>
        <taxon>Eukaryota</taxon>
        <taxon>Sar</taxon>
        <taxon>Stramenopiles</taxon>
        <taxon>Ochrophyta</taxon>
        <taxon>Bacillariophyta</taxon>
        <taxon>Coscinodiscophyceae</taxon>
        <taxon>Thalassiosirophycidae</taxon>
        <taxon>Thalassiosirales</taxon>
        <taxon>Skeletonemataceae</taxon>
        <taxon>Skeletonema</taxon>
        <taxon>Skeletonema marinoi-dohrnii complex</taxon>
    </lineage>
</organism>